<dbReference type="Pfam" id="PF00198">
    <property type="entry name" value="2-oxoacid_dh"/>
    <property type="match status" value="2"/>
</dbReference>
<proteinExistence type="predicted"/>
<keyword evidence="3 5" id="KW-0012">Acyltransferase</keyword>
<dbReference type="GO" id="GO:0031405">
    <property type="term" value="F:lipoic acid binding"/>
    <property type="evidence" value="ECO:0007669"/>
    <property type="project" value="TreeGrafter"/>
</dbReference>
<feature type="domain" description="2-oxoacid dehydrogenase acyltransferase catalytic" evidence="4">
    <location>
        <begin position="183"/>
        <end position="260"/>
    </location>
</feature>
<evidence type="ECO:0000313" key="5">
    <source>
        <dbReference type="EMBL" id="SFN54998.1"/>
    </source>
</evidence>
<dbReference type="PANTHER" id="PTHR43178:SF2">
    <property type="entry name" value="DIHYDROLIPOYLLYSINE-RESIDUE ACETYLTRANSFERASE COMPONENT OF PYRUVATE DEHYDROGENASE COMPLEX"/>
    <property type="match status" value="1"/>
</dbReference>
<keyword evidence="6" id="KW-1185">Reference proteome</keyword>
<dbReference type="EMBL" id="FOVM01000002">
    <property type="protein sequence ID" value="SFN54998.1"/>
    <property type="molecule type" value="Genomic_DNA"/>
</dbReference>
<dbReference type="Proteomes" id="UP000198867">
    <property type="component" value="Unassembled WGS sequence"/>
</dbReference>
<evidence type="ECO:0000256" key="3">
    <source>
        <dbReference type="ARBA" id="ARBA00023315"/>
    </source>
</evidence>
<name>A0A1I4ZXT7_9MICO</name>
<evidence type="ECO:0000256" key="2">
    <source>
        <dbReference type="ARBA" id="ARBA00022679"/>
    </source>
</evidence>
<sequence>MTSSDNDARDVTAAQTGAGYRVVPLPRSRRVMAALMNVAGSRRLMVAFVEADVTKPRRLIHEHRSHTGESISFTAYVAACLARAVRQHPQLNSIRRGRRLILFEDVNVVCYLEQFHGDEPVVGFLTLRAADRASVRELSLRFRAGVPQGSPLPWPMRHLPVVFVSPAVRYLSRNSRFLANAGVIAISNVGAGSGGVPGWGFAPSATSVEVTLGAIAKRLASHGGEIGEQEHLCLTVSIDHDLIDGAAGARFVRTFVDLVSSGVALDALLHTAPGDA</sequence>
<accession>A0A1I4ZXT7</accession>
<dbReference type="STRING" id="995034.SAMN05216219_1168"/>
<dbReference type="InterPro" id="IPR001078">
    <property type="entry name" value="2-oxoacid_DH_actylTfrase"/>
</dbReference>
<dbReference type="PANTHER" id="PTHR43178">
    <property type="entry name" value="DIHYDROLIPOAMIDE ACETYLTRANSFERASE COMPONENT OF PYRUVATE DEHYDROGENASE COMPLEX"/>
    <property type="match status" value="1"/>
</dbReference>
<reference evidence="6" key="1">
    <citation type="submission" date="2016-10" db="EMBL/GenBank/DDBJ databases">
        <authorList>
            <person name="Varghese N."/>
            <person name="Submissions S."/>
        </authorList>
    </citation>
    <scope>NUCLEOTIDE SEQUENCE [LARGE SCALE GENOMIC DNA]</scope>
    <source>
        <strain evidence="6">CGMCC 1.11101</strain>
    </source>
</reference>
<dbReference type="AlphaFoldDB" id="A0A1I4ZXT7"/>
<organism evidence="5 6">
    <name type="scientific">Mycetocola miduiensis</name>
    <dbReference type="NCBI Taxonomy" id="995034"/>
    <lineage>
        <taxon>Bacteria</taxon>
        <taxon>Bacillati</taxon>
        <taxon>Actinomycetota</taxon>
        <taxon>Actinomycetes</taxon>
        <taxon>Micrococcales</taxon>
        <taxon>Microbacteriaceae</taxon>
        <taxon>Mycetocola</taxon>
    </lineage>
</organism>
<evidence type="ECO:0000259" key="4">
    <source>
        <dbReference type="Pfam" id="PF00198"/>
    </source>
</evidence>
<dbReference type="GO" id="GO:0006086">
    <property type="term" value="P:pyruvate decarboxylation to acetyl-CoA"/>
    <property type="evidence" value="ECO:0007669"/>
    <property type="project" value="TreeGrafter"/>
</dbReference>
<feature type="domain" description="2-oxoacid dehydrogenase acyltransferase catalytic" evidence="4">
    <location>
        <begin position="20"/>
        <end position="108"/>
    </location>
</feature>
<comment type="cofactor">
    <cofactor evidence="1">
        <name>(R)-lipoate</name>
        <dbReference type="ChEBI" id="CHEBI:83088"/>
    </cofactor>
</comment>
<dbReference type="InterPro" id="IPR050743">
    <property type="entry name" value="2-oxoacid_DH_E2_comp"/>
</dbReference>
<keyword evidence="2 5" id="KW-0808">Transferase</keyword>
<dbReference type="GO" id="GO:0005737">
    <property type="term" value="C:cytoplasm"/>
    <property type="evidence" value="ECO:0007669"/>
    <property type="project" value="TreeGrafter"/>
</dbReference>
<dbReference type="Gene3D" id="3.30.559.10">
    <property type="entry name" value="Chloramphenicol acetyltransferase-like domain"/>
    <property type="match status" value="1"/>
</dbReference>
<dbReference type="SUPFAM" id="SSF52777">
    <property type="entry name" value="CoA-dependent acyltransferases"/>
    <property type="match status" value="1"/>
</dbReference>
<gene>
    <name evidence="5" type="ORF">SAMN05216219_1168</name>
</gene>
<evidence type="ECO:0000313" key="6">
    <source>
        <dbReference type="Proteomes" id="UP000198867"/>
    </source>
</evidence>
<protein>
    <submittedName>
        <fullName evidence="5">2-oxoacid dehydrogenases acyltransferase (Catalytic domain)</fullName>
    </submittedName>
</protein>
<dbReference type="GO" id="GO:0016407">
    <property type="term" value="F:acetyltransferase activity"/>
    <property type="evidence" value="ECO:0007669"/>
    <property type="project" value="TreeGrafter"/>
</dbReference>
<dbReference type="InterPro" id="IPR023213">
    <property type="entry name" value="CAT-like_dom_sf"/>
</dbReference>
<evidence type="ECO:0000256" key="1">
    <source>
        <dbReference type="ARBA" id="ARBA00001938"/>
    </source>
</evidence>